<dbReference type="AlphaFoldDB" id="A0A645J644"/>
<evidence type="ECO:0000313" key="1">
    <source>
        <dbReference type="EMBL" id="MPN59118.1"/>
    </source>
</evidence>
<reference evidence="1" key="1">
    <citation type="submission" date="2019-08" db="EMBL/GenBank/DDBJ databases">
        <authorList>
            <person name="Kucharzyk K."/>
            <person name="Murdoch R.W."/>
            <person name="Higgins S."/>
            <person name="Loffler F."/>
        </authorList>
    </citation>
    <scope>NUCLEOTIDE SEQUENCE</scope>
</reference>
<name>A0A645J644_9ZZZZ</name>
<comment type="caution">
    <text evidence="1">The sequence shown here is derived from an EMBL/GenBank/DDBJ whole genome shotgun (WGS) entry which is preliminary data.</text>
</comment>
<proteinExistence type="predicted"/>
<dbReference type="EMBL" id="VSSQ01132755">
    <property type="protein sequence ID" value="MPN59118.1"/>
    <property type="molecule type" value="Genomic_DNA"/>
</dbReference>
<organism evidence="1">
    <name type="scientific">bioreactor metagenome</name>
    <dbReference type="NCBI Taxonomy" id="1076179"/>
    <lineage>
        <taxon>unclassified sequences</taxon>
        <taxon>metagenomes</taxon>
        <taxon>ecological metagenomes</taxon>
    </lineage>
</organism>
<gene>
    <name evidence="1" type="ORF">SDC9_206836</name>
</gene>
<sequence length="88" mass="9543">MGFVFTDKVEHRVGACHHLEGCHPAFTGGQRHKLLGYNAFQSAGKLCSYLLLAVGREHVDNTVHCVGSPDGVQGRQHEMSGFSRGYSG</sequence>
<accession>A0A645J644</accession>
<protein>
    <submittedName>
        <fullName evidence="1">Uncharacterized protein</fullName>
    </submittedName>
</protein>